<evidence type="ECO:0000256" key="4">
    <source>
        <dbReference type="HAMAP-Rule" id="MF_00930"/>
    </source>
</evidence>
<dbReference type="InterPro" id="IPR028624">
    <property type="entry name" value="Tscrpt_elong_fac_GreA/B"/>
</dbReference>
<dbReference type="Pfam" id="PF01272">
    <property type="entry name" value="GreA_GreB"/>
    <property type="match status" value="1"/>
</dbReference>
<keyword evidence="3 4" id="KW-0804">Transcription</keyword>
<dbReference type="InterPro" id="IPR036953">
    <property type="entry name" value="GreA/GreB_C_sf"/>
</dbReference>
<dbReference type="GO" id="GO:0003677">
    <property type="term" value="F:DNA binding"/>
    <property type="evidence" value="ECO:0007669"/>
    <property type="project" value="UniProtKB-UniRule"/>
</dbReference>
<dbReference type="PANTHER" id="PTHR30437:SF6">
    <property type="entry name" value="TRANSCRIPTION ELONGATION FACTOR GREB"/>
    <property type="match status" value="1"/>
</dbReference>
<comment type="similarity">
    <text evidence="4">Belongs to the GreA/GreB family. GreB subfamily.</text>
</comment>
<evidence type="ECO:0000313" key="8">
    <source>
        <dbReference type="Proteomes" id="UP000095347"/>
    </source>
</evidence>
<dbReference type="InterPro" id="IPR018151">
    <property type="entry name" value="TF_GreA/GreB_CS"/>
</dbReference>
<evidence type="ECO:0000259" key="5">
    <source>
        <dbReference type="Pfam" id="PF01272"/>
    </source>
</evidence>
<evidence type="ECO:0000256" key="2">
    <source>
        <dbReference type="ARBA" id="ARBA00023125"/>
    </source>
</evidence>
<dbReference type="SUPFAM" id="SSF46557">
    <property type="entry name" value="GreA transcript cleavage protein, N-terminal domain"/>
    <property type="match status" value="1"/>
</dbReference>
<dbReference type="InterPro" id="IPR023459">
    <property type="entry name" value="Tscrpt_elong_fac_GreA/B_fam"/>
</dbReference>
<reference evidence="8" key="1">
    <citation type="submission" date="2016-07" db="EMBL/GenBank/DDBJ databases">
        <authorList>
            <person name="Florea S."/>
            <person name="Webb J.S."/>
            <person name="Jaromczyk J."/>
            <person name="Schardl C.L."/>
        </authorList>
    </citation>
    <scope>NUCLEOTIDE SEQUENCE [LARGE SCALE GENOMIC DNA]</scope>
    <source>
        <strain evidence="8">MV-1</strain>
    </source>
</reference>
<dbReference type="InterPro" id="IPR006358">
    <property type="entry name" value="Tscrpt_elong_fac_GreB"/>
</dbReference>
<evidence type="ECO:0000256" key="1">
    <source>
        <dbReference type="ARBA" id="ARBA00023015"/>
    </source>
</evidence>
<dbReference type="PIRSF" id="PIRSF006092">
    <property type="entry name" value="GreA_GreB"/>
    <property type="match status" value="1"/>
</dbReference>
<dbReference type="HAMAP" id="MF_00930">
    <property type="entry name" value="GreB"/>
    <property type="match status" value="1"/>
</dbReference>
<keyword evidence="8" id="KW-1185">Reference proteome</keyword>
<feature type="domain" description="Transcription elongation factor GreA/GreB N-terminal" evidence="6">
    <location>
        <begin position="1"/>
        <end position="67"/>
    </location>
</feature>
<dbReference type="FunFam" id="1.10.287.180:FF:000001">
    <property type="entry name" value="Transcription elongation factor GreA"/>
    <property type="match status" value="1"/>
</dbReference>
<dbReference type="InterPro" id="IPR036805">
    <property type="entry name" value="Tscrpt_elong_fac_GreA/B_N_sf"/>
</dbReference>
<dbReference type="PROSITE" id="PS00829">
    <property type="entry name" value="GREAB_1"/>
    <property type="match status" value="1"/>
</dbReference>
<gene>
    <name evidence="4" type="primary">greB</name>
    <name evidence="7" type="ORF">BEN30_08650</name>
</gene>
<dbReference type="GO" id="GO:0070063">
    <property type="term" value="F:RNA polymerase binding"/>
    <property type="evidence" value="ECO:0007669"/>
    <property type="project" value="InterPro"/>
</dbReference>
<dbReference type="InterPro" id="IPR022691">
    <property type="entry name" value="Tscrpt_elong_fac_GreA/B_N"/>
</dbReference>
<keyword evidence="2 4" id="KW-0238">DNA-binding</keyword>
<accession>A0A1E5Q8E9</accession>
<organism evidence="7 8">
    <name type="scientific">Magnetovibrio blakemorei</name>
    <dbReference type="NCBI Taxonomy" id="28181"/>
    <lineage>
        <taxon>Bacteria</taxon>
        <taxon>Pseudomonadati</taxon>
        <taxon>Pseudomonadota</taxon>
        <taxon>Alphaproteobacteria</taxon>
        <taxon>Rhodospirillales</taxon>
        <taxon>Magnetovibrionaceae</taxon>
        <taxon>Magnetovibrio</taxon>
    </lineage>
</organism>
<dbReference type="Gene3D" id="1.10.287.180">
    <property type="entry name" value="Transcription elongation factor, GreA/GreB, N-terminal domain"/>
    <property type="match status" value="1"/>
</dbReference>
<comment type="caution">
    <text evidence="7">The sequence shown here is derived from an EMBL/GenBank/DDBJ whole genome shotgun (WGS) entry which is preliminary data.</text>
</comment>
<dbReference type="Pfam" id="PF03449">
    <property type="entry name" value="GreA_GreB_N"/>
    <property type="match status" value="1"/>
</dbReference>
<dbReference type="FunFam" id="3.10.50.30:FF:000001">
    <property type="entry name" value="Transcription elongation factor GreA"/>
    <property type="match status" value="1"/>
</dbReference>
<evidence type="ECO:0000259" key="6">
    <source>
        <dbReference type="Pfam" id="PF03449"/>
    </source>
</evidence>
<evidence type="ECO:0000256" key="3">
    <source>
        <dbReference type="ARBA" id="ARBA00023163"/>
    </source>
</evidence>
<dbReference type="InterPro" id="IPR001437">
    <property type="entry name" value="Tscrpt_elong_fac_GreA/B_C"/>
</dbReference>
<dbReference type="GO" id="GO:0003746">
    <property type="term" value="F:translation elongation factor activity"/>
    <property type="evidence" value="ECO:0007669"/>
    <property type="project" value="UniProtKB-KW"/>
</dbReference>
<proteinExistence type="inferred from homology"/>
<dbReference type="SUPFAM" id="SSF54534">
    <property type="entry name" value="FKBP-like"/>
    <property type="match status" value="1"/>
</dbReference>
<dbReference type="HAMAP" id="MF_00105">
    <property type="entry name" value="GreA_GreB"/>
    <property type="match status" value="1"/>
</dbReference>
<dbReference type="Proteomes" id="UP000095347">
    <property type="component" value="Unassembled WGS sequence"/>
</dbReference>
<evidence type="ECO:0000313" key="7">
    <source>
        <dbReference type="EMBL" id="OEJ67631.1"/>
    </source>
</evidence>
<dbReference type="PANTHER" id="PTHR30437">
    <property type="entry name" value="TRANSCRIPTION ELONGATION FACTOR GREA"/>
    <property type="match status" value="1"/>
</dbReference>
<name>A0A1E5Q8E9_9PROT</name>
<dbReference type="STRING" id="28181.BEN30_08650"/>
<dbReference type="GO" id="GO:0032784">
    <property type="term" value="P:regulation of DNA-templated transcription elongation"/>
    <property type="evidence" value="ECO:0007669"/>
    <property type="project" value="UniProtKB-UniRule"/>
</dbReference>
<sequence length="155" mass="17226">MTPAGFAALNAELTQLWEVERPEVVRTVHWAASNGDRSENGDYIYGKKRLRQIDGRVRFLRKRLEILNVVNPCYQQDQGTVHFGATVRYERENGTVQTITIVGSDETVPSQGRISVDSPIGRALMDKTVGALVSVQTPGGEDELEVLSISYPLRP</sequence>
<protein>
    <recommendedName>
        <fullName evidence="4">Transcription elongation factor GreB</fullName>
    </recommendedName>
    <alternativeName>
        <fullName evidence="4">Transcript cleavage factor GreB</fullName>
    </alternativeName>
</protein>
<dbReference type="GO" id="GO:0006354">
    <property type="term" value="P:DNA-templated transcription elongation"/>
    <property type="evidence" value="ECO:0007669"/>
    <property type="project" value="TreeGrafter"/>
</dbReference>
<keyword evidence="1 4" id="KW-0805">Transcription regulation</keyword>
<dbReference type="Gene3D" id="3.10.50.30">
    <property type="entry name" value="Transcription elongation factor, GreA/GreB, C-terminal domain"/>
    <property type="match status" value="1"/>
</dbReference>
<feature type="domain" description="Transcription elongation factor GreA/GreB C-terminal" evidence="5">
    <location>
        <begin position="77"/>
        <end position="151"/>
    </location>
</feature>
<dbReference type="EMBL" id="MCGG01000021">
    <property type="protein sequence ID" value="OEJ67631.1"/>
    <property type="molecule type" value="Genomic_DNA"/>
</dbReference>
<comment type="function">
    <text evidence="4">Necessary for efficient RNA polymerase transcription elongation past template-encoded arresting sites. The arresting sites in DNA have the property of trapping a certain fraction of elongating RNA polymerases that pass through, resulting in locked ternary complexes. Cleavage of the nascent transcript by cleavage factors such as GreA or GreB allows the resumption of elongation from the new 3'terminus. GreB releases sequences of up to 9 nucleotides in length.</text>
</comment>
<keyword evidence="7" id="KW-0251">Elongation factor</keyword>
<dbReference type="AlphaFoldDB" id="A0A1E5Q8E9"/>
<dbReference type="NCBIfam" id="NF002506">
    <property type="entry name" value="PRK01885.1"/>
    <property type="match status" value="1"/>
</dbReference>
<dbReference type="NCBIfam" id="TIGR01461">
    <property type="entry name" value="greB"/>
    <property type="match status" value="1"/>
</dbReference>
<keyword evidence="7" id="KW-0648">Protein biosynthesis</keyword>